<dbReference type="PANTHER" id="PTHR38013">
    <property type="entry name" value="GLYCOPROTEIN/POLYSACCHARIDE METABOLISM"/>
    <property type="match status" value="1"/>
</dbReference>
<accession>G9Y5B2</accession>
<evidence type="ECO:0008006" key="3">
    <source>
        <dbReference type="Google" id="ProtNLM"/>
    </source>
</evidence>
<comment type="caution">
    <text evidence="1">The sequence shown here is derived from an EMBL/GenBank/DDBJ whole genome shotgun (WGS) entry which is preliminary data.</text>
</comment>
<organism evidence="1 2">
    <name type="scientific">Hafnia alvei ATCC 51873</name>
    <dbReference type="NCBI Taxonomy" id="1002364"/>
    <lineage>
        <taxon>Bacteria</taxon>
        <taxon>Pseudomonadati</taxon>
        <taxon>Pseudomonadota</taxon>
        <taxon>Gammaproteobacteria</taxon>
        <taxon>Enterobacterales</taxon>
        <taxon>Hafniaceae</taxon>
        <taxon>Hafnia</taxon>
    </lineage>
</organism>
<dbReference type="AlphaFoldDB" id="G9Y5B2"/>
<sequence length="196" mass="20617">MSAVVNRILYSASGNKNKRKETELMKLWKIVGGVLMTATVAGCSSNAADVPTPAPGNQVTADASQISGPAVRGSVNLRQRIALPPNAEVTVTLADVSLADAPARVLSQKVFRTDGKQPPYNFVLPYNPQDIQPNQRINLSAAIKIDGRLVFITDTLNEVVNNNAGTQKDLVLVPVSADGAATVLSEKSKSVGASPL</sequence>
<dbReference type="InterPro" id="IPR053196">
    <property type="entry name" value="Lipoprotein_YbaY-like"/>
</dbReference>
<evidence type="ECO:0000313" key="2">
    <source>
        <dbReference type="Proteomes" id="UP000005959"/>
    </source>
</evidence>
<gene>
    <name evidence="1" type="ORF">HMPREF0454_01739</name>
</gene>
<dbReference type="Proteomes" id="UP000005959">
    <property type="component" value="Unassembled WGS sequence"/>
</dbReference>
<protein>
    <recommendedName>
        <fullName evidence="3">Lipoprotein</fullName>
    </recommendedName>
</protein>
<dbReference type="HOGENOM" id="CLU_130974_0_0_6"/>
<reference evidence="1 2" key="1">
    <citation type="submission" date="2011-08" db="EMBL/GenBank/DDBJ databases">
        <authorList>
            <person name="Weinstock G."/>
            <person name="Sodergren E."/>
            <person name="Clifton S."/>
            <person name="Fulton L."/>
            <person name="Fulton B."/>
            <person name="Courtney L."/>
            <person name="Fronick C."/>
            <person name="Harrison M."/>
            <person name="Strong C."/>
            <person name="Farmer C."/>
            <person name="Delahaunty K."/>
            <person name="Markovic C."/>
            <person name="Hall O."/>
            <person name="Minx P."/>
            <person name="Tomlinson C."/>
            <person name="Mitreva M."/>
            <person name="Hou S."/>
            <person name="Chen J."/>
            <person name="Wollam A."/>
            <person name="Pepin K.H."/>
            <person name="Johnson M."/>
            <person name="Bhonagiri V."/>
            <person name="Zhang X."/>
            <person name="Suruliraj S."/>
            <person name="Warren W."/>
            <person name="Chinwalla A."/>
            <person name="Mardis E.R."/>
            <person name="Wilson R.K."/>
        </authorList>
    </citation>
    <scope>NUCLEOTIDE SEQUENCE [LARGE SCALE GENOMIC DNA]</scope>
    <source>
        <strain evidence="1 2">ATCC 51873</strain>
    </source>
</reference>
<dbReference type="PANTHER" id="PTHR38013:SF1">
    <property type="entry name" value="GLYCOPROTEIN_POLYSACCHARIDE METABOLISM"/>
    <property type="match status" value="1"/>
</dbReference>
<dbReference type="EMBL" id="AGCI01000037">
    <property type="protein sequence ID" value="EHM43757.1"/>
    <property type="molecule type" value="Genomic_DNA"/>
</dbReference>
<dbReference type="InterPro" id="IPR039366">
    <property type="entry name" value="Pilotin"/>
</dbReference>
<name>G9Y5B2_HAFAL</name>
<dbReference type="Pfam" id="PF09619">
    <property type="entry name" value="YscW"/>
    <property type="match status" value="1"/>
</dbReference>
<dbReference type="PATRIC" id="fig|1002364.3.peg.1584"/>
<evidence type="ECO:0000313" key="1">
    <source>
        <dbReference type="EMBL" id="EHM43757.1"/>
    </source>
</evidence>
<proteinExistence type="predicted"/>